<evidence type="ECO:0000313" key="6">
    <source>
        <dbReference type="Proteomes" id="UP000218811"/>
    </source>
</evidence>
<evidence type="ECO:0000256" key="1">
    <source>
        <dbReference type="ARBA" id="ARBA00004123"/>
    </source>
</evidence>
<dbReference type="Gene3D" id="3.70.10.10">
    <property type="match status" value="1"/>
</dbReference>
<evidence type="ECO:0000256" key="4">
    <source>
        <dbReference type="PIRNR" id="PIRNR011312"/>
    </source>
</evidence>
<gene>
    <name evidence="5" type="ORF">WOLCODRAFT_89962</name>
</gene>
<comment type="similarity">
    <text evidence="2 4">Belongs to the HUS1 family.</text>
</comment>
<dbReference type="InterPro" id="IPR046938">
    <property type="entry name" value="DNA_clamp_sf"/>
</dbReference>
<keyword evidence="3" id="KW-0539">Nucleus</keyword>
<dbReference type="EMBL" id="KB468124">
    <property type="protein sequence ID" value="PCH42690.1"/>
    <property type="molecule type" value="Genomic_DNA"/>
</dbReference>
<dbReference type="GO" id="GO:0030896">
    <property type="term" value="C:checkpoint clamp complex"/>
    <property type="evidence" value="ECO:0007669"/>
    <property type="project" value="InterPro"/>
</dbReference>
<proteinExistence type="inferred from homology"/>
<comment type="subcellular location">
    <subcellularLocation>
        <location evidence="1">Nucleus</location>
    </subcellularLocation>
</comment>
<evidence type="ECO:0000256" key="3">
    <source>
        <dbReference type="ARBA" id="ARBA00023242"/>
    </source>
</evidence>
<accession>A0A2H3JKH6</accession>
<evidence type="ECO:0000256" key="2">
    <source>
        <dbReference type="ARBA" id="ARBA00005563"/>
    </source>
</evidence>
<protein>
    <recommendedName>
        <fullName evidence="4">Checkpoint protein</fullName>
    </recommendedName>
</protein>
<dbReference type="PIRSF" id="PIRSF011312">
    <property type="entry name" value="Cell_cycle_HUS1"/>
    <property type="match status" value="1"/>
</dbReference>
<reference evidence="5 6" key="1">
    <citation type="journal article" date="2012" name="Science">
        <title>The Paleozoic origin of enzymatic lignin decomposition reconstructed from 31 fungal genomes.</title>
        <authorList>
            <person name="Floudas D."/>
            <person name="Binder M."/>
            <person name="Riley R."/>
            <person name="Barry K."/>
            <person name="Blanchette R.A."/>
            <person name="Henrissat B."/>
            <person name="Martinez A.T."/>
            <person name="Otillar R."/>
            <person name="Spatafora J.W."/>
            <person name="Yadav J.S."/>
            <person name="Aerts A."/>
            <person name="Benoit I."/>
            <person name="Boyd A."/>
            <person name="Carlson A."/>
            <person name="Copeland A."/>
            <person name="Coutinho P.M."/>
            <person name="de Vries R.P."/>
            <person name="Ferreira P."/>
            <person name="Findley K."/>
            <person name="Foster B."/>
            <person name="Gaskell J."/>
            <person name="Glotzer D."/>
            <person name="Gorecki P."/>
            <person name="Heitman J."/>
            <person name="Hesse C."/>
            <person name="Hori C."/>
            <person name="Igarashi K."/>
            <person name="Jurgens J.A."/>
            <person name="Kallen N."/>
            <person name="Kersten P."/>
            <person name="Kohler A."/>
            <person name="Kuees U."/>
            <person name="Kumar T.K.A."/>
            <person name="Kuo A."/>
            <person name="LaButti K."/>
            <person name="Larrondo L.F."/>
            <person name="Lindquist E."/>
            <person name="Ling A."/>
            <person name="Lombard V."/>
            <person name="Lucas S."/>
            <person name="Lundell T."/>
            <person name="Martin R."/>
            <person name="McLaughlin D.J."/>
            <person name="Morgenstern I."/>
            <person name="Morin E."/>
            <person name="Murat C."/>
            <person name="Nagy L.G."/>
            <person name="Nolan M."/>
            <person name="Ohm R.A."/>
            <person name="Patyshakuliyeva A."/>
            <person name="Rokas A."/>
            <person name="Ruiz-Duenas F.J."/>
            <person name="Sabat G."/>
            <person name="Salamov A."/>
            <person name="Samejima M."/>
            <person name="Schmutz J."/>
            <person name="Slot J.C."/>
            <person name="St John F."/>
            <person name="Stenlid J."/>
            <person name="Sun H."/>
            <person name="Sun S."/>
            <person name="Syed K."/>
            <person name="Tsang A."/>
            <person name="Wiebenga A."/>
            <person name="Young D."/>
            <person name="Pisabarro A."/>
            <person name="Eastwood D.C."/>
            <person name="Martin F."/>
            <person name="Cullen D."/>
            <person name="Grigoriev I.V."/>
            <person name="Hibbett D.S."/>
        </authorList>
    </citation>
    <scope>NUCLEOTIDE SEQUENCE [LARGE SCALE GENOMIC DNA]</scope>
    <source>
        <strain evidence="5 6">MD-104</strain>
    </source>
</reference>
<organism evidence="5 6">
    <name type="scientific">Wolfiporia cocos (strain MD-104)</name>
    <name type="common">Brown rot fungus</name>
    <dbReference type="NCBI Taxonomy" id="742152"/>
    <lineage>
        <taxon>Eukaryota</taxon>
        <taxon>Fungi</taxon>
        <taxon>Dikarya</taxon>
        <taxon>Basidiomycota</taxon>
        <taxon>Agaricomycotina</taxon>
        <taxon>Agaricomycetes</taxon>
        <taxon>Polyporales</taxon>
        <taxon>Phaeolaceae</taxon>
        <taxon>Wolfiporia</taxon>
    </lineage>
</organism>
<dbReference type="GO" id="GO:0035861">
    <property type="term" value="C:site of double-strand break"/>
    <property type="evidence" value="ECO:0007669"/>
    <property type="project" value="TreeGrafter"/>
</dbReference>
<dbReference type="GO" id="GO:0031573">
    <property type="term" value="P:mitotic intra-S DNA damage checkpoint signaling"/>
    <property type="evidence" value="ECO:0007669"/>
    <property type="project" value="TreeGrafter"/>
</dbReference>
<sequence length="297" mass="32708">MRFRTNVGNIDTFYKILQTVEKLQKRCSIKLTETEMHIICNSDVNEGGIQMWSQIRVPSMFIDYRIQSNANNVILLTVSSEALVAAMRSAATPSSSGPGTLTKKGEKPTINFDISISTRGGRRVRIAHDVPIDITRTQEIEKLKEPLCPEPEVHILLPPLARLRTVVERMKPLAGKIIKLSGNMSGCLTLSAETEQSRVDVSWTGLSNPDMNEDGPSQALRRANGEELPARGPKQMYGVLVSLGSLQKFLNCHVVSTTTIACICQNHCLVLYVYVGEVANRGGVLTFYIPAIIDEGP</sequence>
<dbReference type="PANTHER" id="PTHR12900:SF0">
    <property type="entry name" value="CHECKPOINT PROTEIN"/>
    <property type="match status" value="1"/>
</dbReference>
<dbReference type="PANTHER" id="PTHR12900">
    <property type="entry name" value="MITOTIC AND DNA DAMAGE CHECKPOINT PROTEIN HUS1"/>
    <property type="match status" value="1"/>
</dbReference>
<dbReference type="GO" id="GO:0044778">
    <property type="term" value="P:meiotic DNA integrity checkpoint signaling"/>
    <property type="evidence" value="ECO:0007669"/>
    <property type="project" value="TreeGrafter"/>
</dbReference>
<dbReference type="GO" id="GO:0000723">
    <property type="term" value="P:telomere maintenance"/>
    <property type="evidence" value="ECO:0007669"/>
    <property type="project" value="TreeGrafter"/>
</dbReference>
<dbReference type="GO" id="GO:0006289">
    <property type="term" value="P:nucleotide-excision repair"/>
    <property type="evidence" value="ECO:0007669"/>
    <property type="project" value="TreeGrafter"/>
</dbReference>
<dbReference type="InterPro" id="IPR007150">
    <property type="entry name" value="HUS1/Mec3"/>
</dbReference>
<keyword evidence="6" id="KW-1185">Reference proteome</keyword>
<dbReference type="GO" id="GO:0005730">
    <property type="term" value="C:nucleolus"/>
    <property type="evidence" value="ECO:0007669"/>
    <property type="project" value="InterPro"/>
</dbReference>
<evidence type="ECO:0000313" key="5">
    <source>
        <dbReference type="EMBL" id="PCH42690.1"/>
    </source>
</evidence>
<dbReference type="Pfam" id="PF04005">
    <property type="entry name" value="Hus1"/>
    <property type="match status" value="1"/>
</dbReference>
<name>A0A2H3JKH6_WOLCO</name>
<dbReference type="GO" id="GO:0033314">
    <property type="term" value="P:mitotic DNA replication checkpoint signaling"/>
    <property type="evidence" value="ECO:0007669"/>
    <property type="project" value="TreeGrafter"/>
</dbReference>
<dbReference type="Proteomes" id="UP000218811">
    <property type="component" value="Unassembled WGS sequence"/>
</dbReference>
<dbReference type="STRING" id="742152.A0A2H3JKH6"/>
<dbReference type="GO" id="GO:0000724">
    <property type="term" value="P:double-strand break repair via homologous recombination"/>
    <property type="evidence" value="ECO:0007669"/>
    <property type="project" value="TreeGrafter"/>
</dbReference>
<dbReference type="SUPFAM" id="SSF55979">
    <property type="entry name" value="DNA clamp"/>
    <property type="match status" value="1"/>
</dbReference>
<dbReference type="InterPro" id="IPR016580">
    <property type="entry name" value="HUS1"/>
</dbReference>
<dbReference type="OrthoDB" id="337750at2759"/>
<dbReference type="OMA" id="VCWMRLE"/>
<dbReference type="AlphaFoldDB" id="A0A2H3JKH6"/>